<dbReference type="EMBL" id="JBHTBS010000011">
    <property type="protein sequence ID" value="MFC7338992.1"/>
    <property type="molecule type" value="Genomic_DNA"/>
</dbReference>
<protein>
    <recommendedName>
        <fullName evidence="6 7">Ribonuclease P protein component</fullName>
        <shortName evidence="6">RNase P protein</shortName>
        <shortName evidence="6">RNaseP protein</shortName>
        <ecNumber evidence="6 7">3.1.26.5</ecNumber>
    </recommendedName>
    <alternativeName>
        <fullName evidence="6">Protein C5</fullName>
    </alternativeName>
</protein>
<evidence type="ECO:0000256" key="4">
    <source>
        <dbReference type="ARBA" id="ARBA00022801"/>
    </source>
</evidence>
<organism evidence="8 9">
    <name type="scientific">Haloferula chungangensis</name>
    <dbReference type="NCBI Taxonomy" id="1048331"/>
    <lineage>
        <taxon>Bacteria</taxon>
        <taxon>Pseudomonadati</taxon>
        <taxon>Verrucomicrobiota</taxon>
        <taxon>Verrucomicrobiia</taxon>
        <taxon>Verrucomicrobiales</taxon>
        <taxon>Verrucomicrobiaceae</taxon>
        <taxon>Haloferula</taxon>
    </lineage>
</organism>
<dbReference type="PANTHER" id="PTHR33992:SF1">
    <property type="entry name" value="RIBONUCLEASE P PROTEIN COMPONENT"/>
    <property type="match status" value="1"/>
</dbReference>
<keyword evidence="9" id="KW-1185">Reference proteome</keyword>
<dbReference type="Gene3D" id="3.30.230.10">
    <property type="match status" value="1"/>
</dbReference>
<comment type="similarity">
    <text evidence="6">Belongs to the RnpA family.</text>
</comment>
<dbReference type="Pfam" id="PF00825">
    <property type="entry name" value="Ribonuclease_P"/>
    <property type="match status" value="1"/>
</dbReference>
<comment type="function">
    <text evidence="6">RNaseP catalyzes the removal of the 5'-leader sequence from pre-tRNA to produce the mature 5'-terminus. It can also cleave other RNA substrates such as 4.5S RNA. The protein component plays an auxiliary but essential role in vivo by binding to the 5'-leader sequence and broadening the substrate specificity of the ribozyme.</text>
</comment>
<dbReference type="InterPro" id="IPR020568">
    <property type="entry name" value="Ribosomal_Su5_D2-typ_SF"/>
</dbReference>
<keyword evidence="4 6" id="KW-0378">Hydrolase</keyword>
<reference evidence="9" key="1">
    <citation type="journal article" date="2019" name="Int. J. Syst. Evol. Microbiol.">
        <title>The Global Catalogue of Microorganisms (GCM) 10K type strain sequencing project: providing services to taxonomists for standard genome sequencing and annotation.</title>
        <authorList>
            <consortium name="The Broad Institute Genomics Platform"/>
            <consortium name="The Broad Institute Genome Sequencing Center for Infectious Disease"/>
            <person name="Wu L."/>
            <person name="Ma J."/>
        </authorList>
    </citation>
    <scope>NUCLEOTIDE SEQUENCE [LARGE SCALE GENOMIC DNA]</scope>
    <source>
        <strain evidence="9">CGMCC 4.1467</strain>
    </source>
</reference>
<dbReference type="GO" id="GO:0004526">
    <property type="term" value="F:ribonuclease P activity"/>
    <property type="evidence" value="ECO:0007669"/>
    <property type="project" value="UniProtKB-EC"/>
</dbReference>
<comment type="catalytic activity">
    <reaction evidence="6">
        <text>Endonucleolytic cleavage of RNA, removing 5'-extranucleotides from tRNA precursor.</text>
        <dbReference type="EC" id="3.1.26.5"/>
    </reaction>
</comment>
<proteinExistence type="inferred from homology"/>
<evidence type="ECO:0000256" key="5">
    <source>
        <dbReference type="ARBA" id="ARBA00022884"/>
    </source>
</evidence>
<evidence type="ECO:0000313" key="8">
    <source>
        <dbReference type="EMBL" id="MFC7338992.1"/>
    </source>
</evidence>
<dbReference type="HAMAP" id="MF_00227">
    <property type="entry name" value="RNase_P"/>
    <property type="match status" value="1"/>
</dbReference>
<evidence type="ECO:0000256" key="7">
    <source>
        <dbReference type="NCBIfam" id="TIGR00188"/>
    </source>
</evidence>
<keyword evidence="3 6" id="KW-0255">Endonuclease</keyword>
<keyword evidence="5 6" id="KW-0694">RNA-binding</keyword>
<dbReference type="Proteomes" id="UP001596472">
    <property type="component" value="Unassembled WGS sequence"/>
</dbReference>
<evidence type="ECO:0000256" key="2">
    <source>
        <dbReference type="ARBA" id="ARBA00022722"/>
    </source>
</evidence>
<dbReference type="EC" id="3.1.26.5" evidence="6 7"/>
<evidence type="ECO:0000256" key="6">
    <source>
        <dbReference type="HAMAP-Rule" id="MF_00227"/>
    </source>
</evidence>
<sequence>MRLPRKHSMTTRAEFSRVRKDGRAKAGRFVVLSTLESPELPHLMVGFITTRRVGKAHDRNRLRRCFRALVQKHGESLAGPKRYLVTIPRPGASEASFEELEKDWLKQAQRLGLISRKSDEPGVPN</sequence>
<accession>A0ABW2L993</accession>
<dbReference type="SUPFAM" id="SSF54211">
    <property type="entry name" value="Ribosomal protein S5 domain 2-like"/>
    <property type="match status" value="1"/>
</dbReference>
<comment type="caution">
    <text evidence="8">The sequence shown here is derived from an EMBL/GenBank/DDBJ whole genome shotgun (WGS) entry which is preliminary data.</text>
</comment>
<dbReference type="InterPro" id="IPR000100">
    <property type="entry name" value="RNase_P"/>
</dbReference>
<evidence type="ECO:0000256" key="1">
    <source>
        <dbReference type="ARBA" id="ARBA00022694"/>
    </source>
</evidence>
<keyword evidence="1 6" id="KW-0819">tRNA processing</keyword>
<dbReference type="NCBIfam" id="TIGR00188">
    <property type="entry name" value="rnpA"/>
    <property type="match status" value="1"/>
</dbReference>
<dbReference type="InterPro" id="IPR014721">
    <property type="entry name" value="Ribsml_uS5_D2-typ_fold_subgr"/>
</dbReference>
<gene>
    <name evidence="6 8" type="primary">rnpA</name>
    <name evidence="8" type="ORF">ACFQY0_17475</name>
</gene>
<evidence type="ECO:0000256" key="3">
    <source>
        <dbReference type="ARBA" id="ARBA00022759"/>
    </source>
</evidence>
<dbReference type="RefSeq" id="WP_379715033.1">
    <property type="nucleotide sequence ID" value="NZ_JBHTBS010000011.1"/>
</dbReference>
<evidence type="ECO:0000313" key="9">
    <source>
        <dbReference type="Proteomes" id="UP001596472"/>
    </source>
</evidence>
<dbReference type="PANTHER" id="PTHR33992">
    <property type="entry name" value="RIBONUCLEASE P PROTEIN COMPONENT"/>
    <property type="match status" value="1"/>
</dbReference>
<keyword evidence="2 6" id="KW-0540">Nuclease</keyword>
<comment type="subunit">
    <text evidence="6">Consists of a catalytic RNA component (M1 or rnpB) and a protein subunit.</text>
</comment>
<name>A0ABW2L993_9BACT</name>